<comment type="function">
    <text evidence="6">Binds the lower part of the 30S subunit head. Binds mRNA in the 70S ribosome, positioning it for translation.</text>
</comment>
<dbReference type="CDD" id="cd02412">
    <property type="entry name" value="KH-II_30S_S3"/>
    <property type="match status" value="1"/>
</dbReference>
<dbReference type="Proteomes" id="UP000783287">
    <property type="component" value="Unassembled WGS sequence"/>
</dbReference>
<dbReference type="PROSITE" id="PS50823">
    <property type="entry name" value="KH_TYPE_2"/>
    <property type="match status" value="1"/>
</dbReference>
<dbReference type="InterPro" id="IPR004044">
    <property type="entry name" value="KH_dom_type_2"/>
</dbReference>
<proteinExistence type="inferred from homology"/>
<gene>
    <name evidence="11" type="ORF">KC909_06520</name>
</gene>
<dbReference type="GO" id="GO:1990904">
    <property type="term" value="C:ribonucleoprotein complex"/>
    <property type="evidence" value="ECO:0007669"/>
    <property type="project" value="UniProtKB-KW"/>
</dbReference>
<evidence type="ECO:0000256" key="1">
    <source>
        <dbReference type="ARBA" id="ARBA00010761"/>
    </source>
</evidence>
<sequence>MGQKINPTGFRIGVNKGWNSTWYAPKNQFADLLLEDIKVRDYVKEKLQNAGVGAIEVKRSMNKILIEVKVARPGVVIGRGGAGIEALKKDLNK</sequence>
<keyword evidence="4" id="KW-0689">Ribosomal protein</keyword>
<feature type="non-terminal residue" evidence="11">
    <location>
        <position position="93"/>
    </location>
</feature>
<evidence type="ECO:0000256" key="8">
    <source>
        <dbReference type="ARBA" id="ARBA00035521"/>
    </source>
</evidence>
<keyword evidence="2" id="KW-0699">rRNA-binding</keyword>
<evidence type="ECO:0000256" key="7">
    <source>
        <dbReference type="ARBA" id="ARBA00035257"/>
    </source>
</evidence>
<evidence type="ECO:0000256" key="4">
    <source>
        <dbReference type="ARBA" id="ARBA00022980"/>
    </source>
</evidence>
<dbReference type="GO" id="GO:0019843">
    <property type="term" value="F:rRNA binding"/>
    <property type="evidence" value="ECO:0007669"/>
    <property type="project" value="UniProtKB-KW"/>
</dbReference>
<evidence type="ECO:0000256" key="6">
    <source>
        <dbReference type="ARBA" id="ARBA00024998"/>
    </source>
</evidence>
<dbReference type="SUPFAM" id="SSF54814">
    <property type="entry name" value="Prokaryotic type KH domain (KH-domain type II)"/>
    <property type="match status" value="1"/>
</dbReference>
<dbReference type="Pfam" id="PF07650">
    <property type="entry name" value="KH_2"/>
    <property type="match status" value="1"/>
</dbReference>
<keyword evidence="5" id="KW-0687">Ribonucleoprotein</keyword>
<dbReference type="EMBL" id="JAGQLK010000200">
    <property type="protein sequence ID" value="MCA9383986.1"/>
    <property type="molecule type" value="Genomic_DNA"/>
</dbReference>
<feature type="domain" description="KH type-2" evidence="10">
    <location>
        <begin position="39"/>
        <end position="93"/>
    </location>
</feature>
<dbReference type="GO" id="GO:0005840">
    <property type="term" value="C:ribosome"/>
    <property type="evidence" value="ECO:0007669"/>
    <property type="project" value="UniProtKB-KW"/>
</dbReference>
<name>A0A955L7F6_9BACT</name>
<reference evidence="11" key="1">
    <citation type="submission" date="2020-04" db="EMBL/GenBank/DDBJ databases">
        <authorList>
            <person name="Zhang T."/>
        </authorList>
    </citation>
    <scope>NUCLEOTIDE SEQUENCE</scope>
    <source>
        <strain evidence="11">HKST-UBA14</strain>
    </source>
</reference>
<evidence type="ECO:0000256" key="5">
    <source>
        <dbReference type="ARBA" id="ARBA00023274"/>
    </source>
</evidence>
<reference evidence="11" key="2">
    <citation type="journal article" date="2021" name="Microbiome">
        <title>Successional dynamics and alternative stable states in a saline activated sludge microbial community over 9 years.</title>
        <authorList>
            <person name="Wang Y."/>
            <person name="Ye J."/>
            <person name="Ju F."/>
            <person name="Liu L."/>
            <person name="Boyd J.A."/>
            <person name="Deng Y."/>
            <person name="Parks D.H."/>
            <person name="Jiang X."/>
            <person name="Yin X."/>
            <person name="Woodcroft B.J."/>
            <person name="Tyson G.W."/>
            <person name="Hugenholtz P."/>
            <person name="Polz M.F."/>
            <person name="Zhang T."/>
        </authorList>
    </citation>
    <scope>NUCLEOTIDE SEQUENCE</scope>
    <source>
        <strain evidence="11">HKST-UBA14</strain>
    </source>
</reference>
<protein>
    <recommendedName>
        <fullName evidence="7">Small ribosomal subunit protein uS3</fullName>
    </recommendedName>
    <alternativeName>
        <fullName evidence="8">30S ribosomal protein S3</fullName>
    </alternativeName>
</protein>
<evidence type="ECO:0000313" key="11">
    <source>
        <dbReference type="EMBL" id="MCA9383986.1"/>
    </source>
</evidence>
<dbReference type="FunFam" id="3.30.300.20:FF:000001">
    <property type="entry name" value="30S ribosomal protein S3"/>
    <property type="match status" value="1"/>
</dbReference>
<dbReference type="InterPro" id="IPR009019">
    <property type="entry name" value="KH_sf_prok-type"/>
</dbReference>
<dbReference type="AlphaFoldDB" id="A0A955L7F6"/>
<accession>A0A955L7F6</accession>
<dbReference type="InterPro" id="IPR015946">
    <property type="entry name" value="KH_dom-like_a/b"/>
</dbReference>
<organism evidence="11 12">
    <name type="scientific">Candidatus Dojkabacteria bacterium</name>
    <dbReference type="NCBI Taxonomy" id="2099670"/>
    <lineage>
        <taxon>Bacteria</taxon>
        <taxon>Candidatus Dojkabacteria</taxon>
    </lineage>
</organism>
<comment type="similarity">
    <text evidence="1">Belongs to the universal ribosomal protein uS3 family.</text>
</comment>
<evidence type="ECO:0000259" key="10">
    <source>
        <dbReference type="PROSITE" id="PS50823"/>
    </source>
</evidence>
<keyword evidence="3 9" id="KW-0694">RNA-binding</keyword>
<evidence type="ECO:0000256" key="3">
    <source>
        <dbReference type="ARBA" id="ARBA00022884"/>
    </source>
</evidence>
<comment type="caution">
    <text evidence="11">The sequence shown here is derived from an EMBL/GenBank/DDBJ whole genome shotgun (WGS) entry which is preliminary data.</text>
</comment>
<dbReference type="Gene3D" id="3.30.300.20">
    <property type="match status" value="1"/>
</dbReference>
<evidence type="ECO:0000313" key="12">
    <source>
        <dbReference type="Proteomes" id="UP000783287"/>
    </source>
</evidence>
<evidence type="ECO:0000256" key="9">
    <source>
        <dbReference type="PROSITE-ProRule" id="PRU00118"/>
    </source>
</evidence>
<evidence type="ECO:0000256" key="2">
    <source>
        <dbReference type="ARBA" id="ARBA00022730"/>
    </source>
</evidence>